<sequence length="71" mass="8474">MNYAALENRVERAKMQTIHFGEYSLYNWHTKPAWWTIRGPNGSFDVRGTITAVDKVKKEYPVFYDWLAEQF</sequence>
<reference evidence="1" key="1">
    <citation type="submission" date="2020-10" db="EMBL/GenBank/DDBJ databases">
        <title>Taxonomic study of unclassified bacteria belonging to the class Ktedonobacteria.</title>
        <authorList>
            <person name="Yabe S."/>
            <person name="Wang C.M."/>
            <person name="Zheng Y."/>
            <person name="Sakai Y."/>
            <person name="Cavaletti L."/>
            <person name="Monciardini P."/>
            <person name="Donadio S."/>
        </authorList>
    </citation>
    <scope>NUCLEOTIDE SEQUENCE</scope>
    <source>
        <strain evidence="1">SOSP1-1</strain>
    </source>
</reference>
<evidence type="ECO:0000313" key="2">
    <source>
        <dbReference type="Proteomes" id="UP000612362"/>
    </source>
</evidence>
<protein>
    <submittedName>
        <fullName evidence="1">Uncharacterized protein</fullName>
    </submittedName>
</protein>
<dbReference type="EMBL" id="BNJF01000001">
    <property type="protein sequence ID" value="GHO44536.1"/>
    <property type="molecule type" value="Genomic_DNA"/>
</dbReference>
<keyword evidence="2" id="KW-1185">Reference proteome</keyword>
<comment type="caution">
    <text evidence="1">The sequence shown here is derived from an EMBL/GenBank/DDBJ whole genome shotgun (WGS) entry which is preliminary data.</text>
</comment>
<accession>A0A8J3HYX5</accession>
<dbReference type="AlphaFoldDB" id="A0A8J3HYX5"/>
<organism evidence="1 2">
    <name type="scientific">Ktedonospora formicarum</name>
    <dbReference type="NCBI Taxonomy" id="2778364"/>
    <lineage>
        <taxon>Bacteria</taxon>
        <taxon>Bacillati</taxon>
        <taxon>Chloroflexota</taxon>
        <taxon>Ktedonobacteria</taxon>
        <taxon>Ktedonobacterales</taxon>
        <taxon>Ktedonobacteraceae</taxon>
        <taxon>Ktedonospora</taxon>
    </lineage>
</organism>
<dbReference type="Proteomes" id="UP000612362">
    <property type="component" value="Unassembled WGS sequence"/>
</dbReference>
<proteinExistence type="predicted"/>
<evidence type="ECO:0000313" key="1">
    <source>
        <dbReference type="EMBL" id="GHO44536.1"/>
    </source>
</evidence>
<gene>
    <name evidence="1" type="ORF">KSX_26990</name>
</gene>
<name>A0A8J3HYX5_9CHLR</name>